<evidence type="ECO:0000256" key="2">
    <source>
        <dbReference type="ARBA" id="ARBA00023157"/>
    </source>
</evidence>
<dbReference type="AlphaFoldDB" id="A0AAN8PVL6"/>
<accession>A0AAN8PVL6</accession>
<name>A0AAN8PVL6_PATCE</name>
<sequence>MAASTEEVPKGKREARTVLPPQLSGGPHGLGDPDDKSLRKVEETIMIPAKMKEKAKREKCPEEIIAFGKCSKEQGFMMPFKCRGQAKILEKCLSAWYENEEFQKQCKEEYLEERTFYRATGIKKKLRRKDAML</sequence>
<feature type="region of interest" description="Disordered" evidence="4">
    <location>
        <begin position="1"/>
        <end position="38"/>
    </location>
</feature>
<dbReference type="EMBL" id="JAZGQO010000005">
    <property type="protein sequence ID" value="KAK6186792.1"/>
    <property type="molecule type" value="Genomic_DNA"/>
</dbReference>
<dbReference type="PANTHER" id="PTHR22977">
    <property type="entry name" value="COX ASSEMBLY MITOCHONDRIAL PROTEIN"/>
    <property type="match status" value="1"/>
</dbReference>
<evidence type="ECO:0000313" key="5">
    <source>
        <dbReference type="EMBL" id="KAK6186792.1"/>
    </source>
</evidence>
<dbReference type="Pfam" id="PF08583">
    <property type="entry name" value="Cmc1"/>
    <property type="match status" value="1"/>
</dbReference>
<protein>
    <recommendedName>
        <fullName evidence="3">COX assembly mitochondrial protein</fullName>
    </recommendedName>
</protein>
<comment type="subcellular location">
    <subcellularLocation>
        <location evidence="3">Mitochondrion</location>
    </subcellularLocation>
</comment>
<organism evidence="5 6">
    <name type="scientific">Patella caerulea</name>
    <name type="common">Rayed Mediterranean limpet</name>
    <dbReference type="NCBI Taxonomy" id="87958"/>
    <lineage>
        <taxon>Eukaryota</taxon>
        <taxon>Metazoa</taxon>
        <taxon>Spiralia</taxon>
        <taxon>Lophotrochozoa</taxon>
        <taxon>Mollusca</taxon>
        <taxon>Gastropoda</taxon>
        <taxon>Patellogastropoda</taxon>
        <taxon>Patelloidea</taxon>
        <taxon>Patellidae</taxon>
        <taxon>Patella</taxon>
    </lineage>
</organism>
<evidence type="ECO:0000256" key="3">
    <source>
        <dbReference type="RuleBase" id="RU364104"/>
    </source>
</evidence>
<gene>
    <name evidence="5" type="ORF">SNE40_006065</name>
</gene>
<comment type="similarity">
    <text evidence="1 3">Belongs to the CMC family.</text>
</comment>
<evidence type="ECO:0000256" key="1">
    <source>
        <dbReference type="ARBA" id="ARBA00007347"/>
    </source>
</evidence>
<keyword evidence="2" id="KW-1015">Disulfide bond</keyword>
<dbReference type="GO" id="GO:0005739">
    <property type="term" value="C:mitochondrion"/>
    <property type="evidence" value="ECO:0007669"/>
    <property type="project" value="UniProtKB-SubCell"/>
</dbReference>
<keyword evidence="6" id="KW-1185">Reference proteome</keyword>
<dbReference type="PROSITE" id="PS51808">
    <property type="entry name" value="CHCH"/>
    <property type="match status" value="1"/>
</dbReference>
<proteinExistence type="inferred from homology"/>
<evidence type="ECO:0000313" key="6">
    <source>
        <dbReference type="Proteomes" id="UP001347796"/>
    </source>
</evidence>
<evidence type="ECO:0000256" key="4">
    <source>
        <dbReference type="SAM" id="MobiDB-lite"/>
    </source>
</evidence>
<feature type="compositionally biased region" description="Basic and acidic residues" evidence="4">
    <location>
        <begin position="7"/>
        <end position="16"/>
    </location>
</feature>
<keyword evidence="3" id="KW-0496">Mitochondrion</keyword>
<dbReference type="Proteomes" id="UP001347796">
    <property type="component" value="Unassembled WGS sequence"/>
</dbReference>
<dbReference type="InterPro" id="IPR013892">
    <property type="entry name" value="Cyt_c_biogenesis_Cmc1-like"/>
</dbReference>
<reference evidence="5 6" key="1">
    <citation type="submission" date="2024-01" db="EMBL/GenBank/DDBJ databases">
        <title>The genome of the rayed Mediterranean limpet Patella caerulea (Linnaeus, 1758).</title>
        <authorList>
            <person name="Anh-Thu Weber A."/>
            <person name="Halstead-Nussloch G."/>
        </authorList>
    </citation>
    <scope>NUCLEOTIDE SEQUENCE [LARGE SCALE GENOMIC DNA]</scope>
    <source>
        <strain evidence="5">AATW-2023a</strain>
        <tissue evidence="5">Whole specimen</tissue>
    </source>
</reference>
<comment type="caution">
    <text evidence="5">The sequence shown here is derived from an EMBL/GenBank/DDBJ whole genome shotgun (WGS) entry which is preliminary data.</text>
</comment>
<dbReference type="PANTHER" id="PTHR22977:SF5">
    <property type="entry name" value="COX ASSEMBLY MITOCHONDRIAL PROTEIN HOMOLOG"/>
    <property type="match status" value="1"/>
</dbReference>